<gene>
    <name evidence="5" type="ORF">L485_00870</name>
</gene>
<evidence type="ECO:0000256" key="1">
    <source>
        <dbReference type="ARBA" id="ARBA00023015"/>
    </source>
</evidence>
<comment type="caution">
    <text evidence="5">The sequence shown here is derived from an EMBL/GenBank/DDBJ whole genome shotgun (WGS) entry which is preliminary data.</text>
</comment>
<dbReference type="Gene3D" id="2.10.109.10">
    <property type="entry name" value="Umud Fragment, subunit A"/>
    <property type="match status" value="1"/>
</dbReference>
<dbReference type="InterPro" id="IPR001387">
    <property type="entry name" value="Cro/C1-type_HTH"/>
</dbReference>
<keyword evidence="3" id="KW-0804">Transcription</keyword>
<sequence>MTHAPRTEALFDGKSFGTAADCIEVLAKWGFAHAPICTHVRYDPQAILYPMQVLDADRRWGQSGRMQISLKDARQKAKLSQERLGELAKSGRSTIVKLEQGKLPMSEAWAKRLAPHLGVRPDQLFEGPQIPVIGYVGAGQRVHAYDDMLASGETITRPPMTTGDLFAVEVKGDSMLPLAEEGWHIVYTAEATVDEHAVLNRVCVVQLDEDESMLVKRVVRGSKPYHYHLLSTNAPMIEDVKLRWAAVVKAIVPR</sequence>
<keyword evidence="1" id="KW-0805">Transcription regulation</keyword>
<dbReference type="eggNOG" id="COG1974">
    <property type="taxonomic scope" value="Bacteria"/>
</dbReference>
<evidence type="ECO:0000256" key="3">
    <source>
        <dbReference type="ARBA" id="ARBA00023163"/>
    </source>
</evidence>
<dbReference type="PATRIC" id="fig|1114964.8.peg.1807"/>
<dbReference type="SUPFAM" id="SSF51306">
    <property type="entry name" value="LexA/Signal peptidase"/>
    <property type="match status" value="1"/>
</dbReference>
<dbReference type="PANTHER" id="PTHR40661:SF3">
    <property type="entry name" value="FELS-1 PROPHAGE TRANSCRIPTIONAL REGULATOR"/>
    <property type="match status" value="1"/>
</dbReference>
<dbReference type="InterPro" id="IPR036286">
    <property type="entry name" value="LexA/Signal_pep-like_sf"/>
</dbReference>
<evidence type="ECO:0000256" key="2">
    <source>
        <dbReference type="ARBA" id="ARBA00023125"/>
    </source>
</evidence>
<evidence type="ECO:0000313" key="5">
    <source>
        <dbReference type="EMBL" id="EQB06213.1"/>
    </source>
</evidence>
<dbReference type="InterPro" id="IPR015927">
    <property type="entry name" value="Peptidase_S24_S26A/B/C"/>
</dbReference>
<dbReference type="Pfam" id="PF00717">
    <property type="entry name" value="Peptidase_S24"/>
    <property type="match status" value="1"/>
</dbReference>
<accession>T0H2A9</accession>
<name>T0H2A9_9SPHN</name>
<dbReference type="PANTHER" id="PTHR40661">
    <property type="match status" value="1"/>
</dbReference>
<dbReference type="OrthoDB" id="7475093at2"/>
<dbReference type="EMBL" id="ATIB01000017">
    <property type="protein sequence ID" value="EQB06213.1"/>
    <property type="molecule type" value="Genomic_DNA"/>
</dbReference>
<proteinExistence type="predicted"/>
<dbReference type="CDD" id="cd06462">
    <property type="entry name" value="Peptidase_S24_S26"/>
    <property type="match status" value="1"/>
</dbReference>
<dbReference type="InterPro" id="IPR010982">
    <property type="entry name" value="Lambda_DNA-bd_dom_sf"/>
</dbReference>
<dbReference type="SUPFAM" id="SSF47413">
    <property type="entry name" value="lambda repressor-like DNA-binding domains"/>
    <property type="match status" value="1"/>
</dbReference>
<dbReference type="Pfam" id="PF13560">
    <property type="entry name" value="HTH_31"/>
    <property type="match status" value="1"/>
</dbReference>
<evidence type="ECO:0000313" key="6">
    <source>
        <dbReference type="Proteomes" id="UP000015524"/>
    </source>
</evidence>
<protein>
    <recommendedName>
        <fullName evidence="4">HTH cro/C1-type domain-containing protein</fullName>
    </recommendedName>
</protein>
<keyword evidence="2" id="KW-0238">DNA-binding</keyword>
<dbReference type="CDD" id="cd00093">
    <property type="entry name" value="HTH_XRE"/>
    <property type="match status" value="1"/>
</dbReference>
<feature type="domain" description="HTH cro/C1-type" evidence="4">
    <location>
        <begin position="70"/>
        <end position="124"/>
    </location>
</feature>
<dbReference type="Proteomes" id="UP000015524">
    <property type="component" value="Unassembled WGS sequence"/>
</dbReference>
<dbReference type="GO" id="GO:0003677">
    <property type="term" value="F:DNA binding"/>
    <property type="evidence" value="ECO:0007669"/>
    <property type="project" value="UniProtKB-KW"/>
</dbReference>
<keyword evidence="6" id="KW-1185">Reference proteome</keyword>
<evidence type="ECO:0000259" key="4">
    <source>
        <dbReference type="PROSITE" id="PS50943"/>
    </source>
</evidence>
<dbReference type="PROSITE" id="PS50943">
    <property type="entry name" value="HTH_CROC1"/>
    <property type="match status" value="1"/>
</dbReference>
<reference evidence="5 6" key="1">
    <citation type="journal article" date="2013" name="Genome Announc.">
        <title>Draft Genome Sequence of a Hexachlorocyclohexane-Degrading Bacterium, Sphingobium baderi Strain LL03T.</title>
        <authorList>
            <person name="Kaur J."/>
            <person name="Verma H."/>
            <person name="Tripathi C."/>
            <person name="Khurana J.P."/>
            <person name="Lal R."/>
        </authorList>
    </citation>
    <scope>NUCLEOTIDE SEQUENCE [LARGE SCALE GENOMIC DNA]</scope>
    <source>
        <strain evidence="5 6">LL03</strain>
    </source>
</reference>
<dbReference type="SMART" id="SM00530">
    <property type="entry name" value="HTH_XRE"/>
    <property type="match status" value="1"/>
</dbReference>
<organism evidence="5 6">
    <name type="scientific">Sphingobium baderi LL03</name>
    <dbReference type="NCBI Taxonomy" id="1114964"/>
    <lineage>
        <taxon>Bacteria</taxon>
        <taxon>Pseudomonadati</taxon>
        <taxon>Pseudomonadota</taxon>
        <taxon>Alphaproteobacteria</taxon>
        <taxon>Sphingomonadales</taxon>
        <taxon>Sphingomonadaceae</taxon>
        <taxon>Sphingobium</taxon>
    </lineage>
</organism>
<dbReference type="AlphaFoldDB" id="T0H2A9"/>
<dbReference type="Gene3D" id="1.10.260.40">
    <property type="entry name" value="lambda repressor-like DNA-binding domains"/>
    <property type="match status" value="1"/>
</dbReference>